<name>A0A0S2LYE2_9MICC</name>
<dbReference type="OrthoDB" id="4937214at2"/>
<dbReference type="EMBL" id="CP013200">
    <property type="protein sequence ID" value="ALO66533.1"/>
    <property type="molecule type" value="Genomic_DNA"/>
</dbReference>
<dbReference type="AlphaFoldDB" id="A0A0S2LYE2"/>
<accession>A0A0S2LYE2</accession>
<reference evidence="2" key="1">
    <citation type="submission" date="2015-11" db="EMBL/GenBank/DDBJ databases">
        <authorList>
            <person name="Kumar R."/>
            <person name="Singh D."/>
            <person name="Swarnkar M.K."/>
            <person name="Singh A.K."/>
            <person name="Kumar S."/>
        </authorList>
    </citation>
    <scope>NUCLEOTIDE SEQUENCE [LARGE SCALE GENOMIC DNA]</scope>
    <source>
        <strain evidence="2">ERGS4:06</strain>
    </source>
</reference>
<proteinExistence type="predicted"/>
<dbReference type="RefSeq" id="WP_062287532.1">
    <property type="nucleotide sequence ID" value="NZ_CP013200.1"/>
</dbReference>
<protein>
    <recommendedName>
        <fullName evidence="3">Transcriptional regulator, AbiEi antitoxin, Type IV TA system</fullName>
    </recommendedName>
</protein>
<evidence type="ECO:0000313" key="1">
    <source>
        <dbReference type="EMBL" id="ALO66533.1"/>
    </source>
</evidence>
<evidence type="ECO:0000313" key="2">
    <source>
        <dbReference type="Proteomes" id="UP000059574"/>
    </source>
</evidence>
<sequence length="280" mass="31437">MDTSPTEARFTQLWPKGRIIATTEQLLSSGLTTRNLEVAVNAGLVRRMRRGVYIPMHQWQGRKPWIQDKLVLSGHIVQSKGRHVYSHFSAARLHHLHVWNSSPLIHISSSYNSSHSKIAPDVVMHTQDVPDEAVVERVIQGLGLVRFTTLERTVLDCATVAPFAQAVVIGDSALAAGLSLHDLDQLLVGAMGRRGIRRARRAISSLSAASESAGETRTRLIVGELPIEQPEQQVWISTNNGRFRVDFLWRGLRLRLRPVEWWSLTETLSTLTTARPRSRR</sequence>
<reference evidence="1 2" key="2">
    <citation type="journal article" date="2016" name="J. Biotechnol.">
        <title>Complete genome sequence of Arthrobacter alpinus ERGS4:06, a yellow pigmented bacterium tolerant to cold and radiations isolated from Sikkim Himalaya.</title>
        <authorList>
            <person name="Kumar R."/>
            <person name="Singh D."/>
            <person name="Swarnkar M.K."/>
            <person name="Singh A.K."/>
            <person name="Kumar S."/>
        </authorList>
    </citation>
    <scope>NUCLEOTIDE SEQUENCE [LARGE SCALE GENOMIC DNA]</scope>
    <source>
        <strain evidence="1 2">ERGS4:06</strain>
    </source>
</reference>
<evidence type="ECO:0008006" key="3">
    <source>
        <dbReference type="Google" id="ProtNLM"/>
    </source>
</evidence>
<dbReference type="Proteomes" id="UP000059574">
    <property type="component" value="Chromosome"/>
</dbReference>
<organism evidence="1 2">
    <name type="scientific">Arthrobacter alpinus</name>
    <dbReference type="NCBI Taxonomy" id="656366"/>
    <lineage>
        <taxon>Bacteria</taxon>
        <taxon>Bacillati</taxon>
        <taxon>Actinomycetota</taxon>
        <taxon>Actinomycetes</taxon>
        <taxon>Micrococcales</taxon>
        <taxon>Micrococcaceae</taxon>
        <taxon>Arthrobacter</taxon>
    </lineage>
</organism>
<gene>
    <name evidence="1" type="ORF">AS189_08560</name>
</gene>